<dbReference type="Proteomes" id="UP000589626">
    <property type="component" value="Unassembled WGS sequence"/>
</dbReference>
<dbReference type="EMBL" id="JACHWR010000002">
    <property type="protein sequence ID" value="MBB3043017.1"/>
    <property type="molecule type" value="Genomic_DNA"/>
</dbReference>
<gene>
    <name evidence="1" type="ORF">FHU40_002835</name>
</gene>
<protein>
    <submittedName>
        <fullName evidence="1">Uncharacterized protein</fullName>
    </submittedName>
</protein>
<reference evidence="1 2" key="1">
    <citation type="submission" date="2020-08" db="EMBL/GenBank/DDBJ databases">
        <title>Sequencing the genomes of 1000 actinobacteria strains.</title>
        <authorList>
            <person name="Klenk H.-P."/>
        </authorList>
    </citation>
    <scope>NUCLEOTIDE SEQUENCE [LARGE SCALE GENOMIC DNA]</scope>
    <source>
        <strain evidence="1 2">DSM 105498</strain>
    </source>
</reference>
<dbReference type="RefSeq" id="WP_183592916.1">
    <property type="nucleotide sequence ID" value="NZ_JACHWR010000002.1"/>
</dbReference>
<sequence>MSAPARGVDDPARAARRHHLHWATALDRLELDVIRAERMLEDPSRPAPEDWDEPMLDGPIPADLRDRAIALRERQRRVQAAMTDALGTIARQHEFAARVDRATRQDGAAVYVDVTA</sequence>
<name>A0A7W4VXB7_9ACTN</name>
<organism evidence="1 2">
    <name type="scientific">Nocardioides soli</name>
    <dbReference type="NCBI Taxonomy" id="1036020"/>
    <lineage>
        <taxon>Bacteria</taxon>
        <taxon>Bacillati</taxon>
        <taxon>Actinomycetota</taxon>
        <taxon>Actinomycetes</taxon>
        <taxon>Propionibacteriales</taxon>
        <taxon>Nocardioidaceae</taxon>
        <taxon>Nocardioides</taxon>
    </lineage>
</organism>
<comment type="caution">
    <text evidence="1">The sequence shown here is derived from an EMBL/GenBank/DDBJ whole genome shotgun (WGS) entry which is preliminary data.</text>
</comment>
<accession>A0A7W4VXB7</accession>
<keyword evidence="2" id="KW-1185">Reference proteome</keyword>
<proteinExistence type="predicted"/>
<dbReference type="AlphaFoldDB" id="A0A7W4VXB7"/>
<evidence type="ECO:0000313" key="1">
    <source>
        <dbReference type="EMBL" id="MBB3043017.1"/>
    </source>
</evidence>
<evidence type="ECO:0000313" key="2">
    <source>
        <dbReference type="Proteomes" id="UP000589626"/>
    </source>
</evidence>